<dbReference type="RefSeq" id="WP_235291704.1">
    <property type="nucleotide sequence ID" value="NZ_BSOH01000014.1"/>
</dbReference>
<dbReference type="PANTHER" id="PTHR38031">
    <property type="entry name" value="SULFUR CARRIER PROTEIN SLR0821-RELATED"/>
    <property type="match status" value="1"/>
</dbReference>
<protein>
    <recommendedName>
        <fullName evidence="3">MoaD/ThiS family protein</fullName>
    </recommendedName>
</protein>
<evidence type="ECO:0000313" key="1">
    <source>
        <dbReference type="EMBL" id="GLR18029.1"/>
    </source>
</evidence>
<comment type="caution">
    <text evidence="1">The sequence shown here is derived from an EMBL/GenBank/DDBJ whole genome shotgun (WGS) entry which is preliminary data.</text>
</comment>
<dbReference type="EMBL" id="BSOH01000014">
    <property type="protein sequence ID" value="GLR18029.1"/>
    <property type="molecule type" value="Genomic_DNA"/>
</dbReference>
<accession>A0AA37WFT8</accession>
<dbReference type="SUPFAM" id="SSF54285">
    <property type="entry name" value="MoaD/ThiS"/>
    <property type="match status" value="1"/>
</dbReference>
<organism evidence="1 2">
    <name type="scientific">Portibacter lacus</name>
    <dbReference type="NCBI Taxonomy" id="1099794"/>
    <lineage>
        <taxon>Bacteria</taxon>
        <taxon>Pseudomonadati</taxon>
        <taxon>Bacteroidota</taxon>
        <taxon>Saprospiria</taxon>
        <taxon>Saprospirales</taxon>
        <taxon>Haliscomenobacteraceae</taxon>
        <taxon>Portibacter</taxon>
    </lineage>
</organism>
<dbReference type="Gene3D" id="3.10.20.30">
    <property type="match status" value="1"/>
</dbReference>
<dbReference type="InterPro" id="IPR012675">
    <property type="entry name" value="Beta-grasp_dom_sf"/>
</dbReference>
<dbReference type="Proteomes" id="UP001156666">
    <property type="component" value="Unassembled WGS sequence"/>
</dbReference>
<dbReference type="InterPro" id="IPR003749">
    <property type="entry name" value="ThiS/MoaD-like"/>
</dbReference>
<evidence type="ECO:0008006" key="3">
    <source>
        <dbReference type="Google" id="ProtNLM"/>
    </source>
</evidence>
<gene>
    <name evidence="1" type="ORF">GCM10007940_26440</name>
</gene>
<name>A0AA37WFT8_9BACT</name>
<sequence length="86" mass="9707">MIKVHFTSALKRFFPNLQTIEVEASDVSTALLQVEEKYPGMKSYLMDETEQLRPHVNIFIGEDIATLENEVSANDEIFIFQALSGG</sequence>
<dbReference type="InterPro" id="IPR052045">
    <property type="entry name" value="Sulfur_Carrier/Prot_Modifier"/>
</dbReference>
<keyword evidence="2" id="KW-1185">Reference proteome</keyword>
<dbReference type="InterPro" id="IPR016155">
    <property type="entry name" value="Mopterin_synth/thiamin_S_b"/>
</dbReference>
<dbReference type="AlphaFoldDB" id="A0AA37WFT8"/>
<proteinExistence type="predicted"/>
<evidence type="ECO:0000313" key="2">
    <source>
        <dbReference type="Proteomes" id="UP001156666"/>
    </source>
</evidence>
<dbReference type="PANTHER" id="PTHR38031:SF1">
    <property type="entry name" value="SULFUR CARRIER PROTEIN CYSO"/>
    <property type="match status" value="1"/>
</dbReference>
<dbReference type="Pfam" id="PF02597">
    <property type="entry name" value="ThiS"/>
    <property type="match status" value="1"/>
</dbReference>
<reference evidence="1" key="2">
    <citation type="submission" date="2023-01" db="EMBL/GenBank/DDBJ databases">
        <title>Draft genome sequence of Portibacter lacus strain NBRC 108769.</title>
        <authorList>
            <person name="Sun Q."/>
            <person name="Mori K."/>
        </authorList>
    </citation>
    <scope>NUCLEOTIDE SEQUENCE</scope>
    <source>
        <strain evidence="1">NBRC 108769</strain>
    </source>
</reference>
<reference evidence="1" key="1">
    <citation type="journal article" date="2014" name="Int. J. Syst. Evol. Microbiol.">
        <title>Complete genome sequence of Corynebacterium casei LMG S-19264T (=DSM 44701T), isolated from a smear-ripened cheese.</title>
        <authorList>
            <consortium name="US DOE Joint Genome Institute (JGI-PGF)"/>
            <person name="Walter F."/>
            <person name="Albersmeier A."/>
            <person name="Kalinowski J."/>
            <person name="Ruckert C."/>
        </authorList>
    </citation>
    <scope>NUCLEOTIDE SEQUENCE</scope>
    <source>
        <strain evidence="1">NBRC 108769</strain>
    </source>
</reference>